<keyword evidence="1" id="KW-0812">Transmembrane</keyword>
<evidence type="ECO:0000313" key="2">
    <source>
        <dbReference type="EMBL" id="CAG7715184.1"/>
    </source>
</evidence>
<dbReference type="AlphaFoldDB" id="A0A8J2J8N9"/>
<organism evidence="2 3">
    <name type="scientific">Allacma fusca</name>
    <dbReference type="NCBI Taxonomy" id="39272"/>
    <lineage>
        <taxon>Eukaryota</taxon>
        <taxon>Metazoa</taxon>
        <taxon>Ecdysozoa</taxon>
        <taxon>Arthropoda</taxon>
        <taxon>Hexapoda</taxon>
        <taxon>Collembola</taxon>
        <taxon>Symphypleona</taxon>
        <taxon>Sminthuridae</taxon>
        <taxon>Allacma</taxon>
    </lineage>
</organism>
<sequence>MNPNHGNSSKEAKSCLTNTSSEFSGHFYGGKGVVPETFHCKASECYKTLISEIERVSNHGKNVVWRVFGFYHDYFKSRKLGSPLQRMKPHNLHGAIYRFLTGDEDSNFTAYNEFSIPEINLDLKTTYARYFKIFPVSNTDSKIFITSDSVEAVTLEYKIYTTPFDTVAWICITGGIFLVALILSSDIILPGRTQFLEKFTLSLLSVIGSLVDKEMNKIPKENQFESFCEEDLDELIEKKLTLSQTALVVFSKEFDYYWNRVRLKMQGTNLKFSHNRNAGNDPFLRIPTQVIIAECCQEKYHHVARRAHVMLSSGLFWMWEKWDRIRFPECNSGFRAQTSRKTDVRALSMESSLVMALYAFLRSLLVCLGVFIAEAFYCYCFSRQFN</sequence>
<feature type="transmembrane region" description="Helical" evidence="1">
    <location>
        <begin position="167"/>
        <end position="189"/>
    </location>
</feature>
<feature type="transmembrane region" description="Helical" evidence="1">
    <location>
        <begin position="355"/>
        <end position="377"/>
    </location>
</feature>
<proteinExistence type="predicted"/>
<name>A0A8J2J8N9_9HEXA</name>
<keyword evidence="1" id="KW-1133">Transmembrane helix</keyword>
<evidence type="ECO:0000256" key="1">
    <source>
        <dbReference type="SAM" id="Phobius"/>
    </source>
</evidence>
<evidence type="ECO:0000313" key="3">
    <source>
        <dbReference type="Proteomes" id="UP000708208"/>
    </source>
</evidence>
<dbReference type="EMBL" id="CAJVCH010034493">
    <property type="protein sequence ID" value="CAG7715184.1"/>
    <property type="molecule type" value="Genomic_DNA"/>
</dbReference>
<gene>
    <name evidence="2" type="ORF">AFUS01_LOCUS5405</name>
</gene>
<accession>A0A8J2J8N9</accession>
<reference evidence="2" key="1">
    <citation type="submission" date="2021-06" db="EMBL/GenBank/DDBJ databases">
        <authorList>
            <person name="Hodson N. C."/>
            <person name="Mongue J. A."/>
            <person name="Jaron S. K."/>
        </authorList>
    </citation>
    <scope>NUCLEOTIDE SEQUENCE</scope>
</reference>
<protein>
    <submittedName>
        <fullName evidence="2">Uncharacterized protein</fullName>
    </submittedName>
</protein>
<keyword evidence="3" id="KW-1185">Reference proteome</keyword>
<comment type="caution">
    <text evidence="2">The sequence shown here is derived from an EMBL/GenBank/DDBJ whole genome shotgun (WGS) entry which is preliminary data.</text>
</comment>
<dbReference type="Proteomes" id="UP000708208">
    <property type="component" value="Unassembled WGS sequence"/>
</dbReference>
<keyword evidence="1" id="KW-0472">Membrane</keyword>